<keyword evidence="4" id="KW-1185">Reference proteome</keyword>
<protein>
    <submittedName>
        <fullName evidence="3">Uncharacterized protein</fullName>
    </submittedName>
</protein>
<sequence length="239" mass="24853">GAEIVNDGGPTWIKGAGIADVAWGPPRKQRPAGGAEAAGPRKQKAPELLEQAKGAAGTGAAKPRLVQQLTLLFAMLALSMAGGFRSVIGVVFVAAITPAAAPRIEAAIQAGKNYREAAMELEEKAEGDAVDAAAPARRAPRSRSRAENIMKYELEDSAADIKCVRARVPLGKGAEKKSERAGGKARLQRALTTTAIARELDGAIRSGIARRGGWILIGAAPRGVLEKGARALLSKLEPK</sequence>
<feature type="transmembrane region" description="Helical" evidence="2">
    <location>
        <begin position="71"/>
        <end position="96"/>
    </location>
</feature>
<evidence type="ECO:0000256" key="1">
    <source>
        <dbReference type="SAM" id="MobiDB-lite"/>
    </source>
</evidence>
<evidence type="ECO:0000313" key="3">
    <source>
        <dbReference type="EMBL" id="CAK0800904.1"/>
    </source>
</evidence>
<reference evidence="3" key="1">
    <citation type="submission" date="2023-10" db="EMBL/GenBank/DDBJ databases">
        <authorList>
            <person name="Chen Y."/>
            <person name="Shah S."/>
            <person name="Dougan E. K."/>
            <person name="Thang M."/>
            <person name="Chan C."/>
        </authorList>
    </citation>
    <scope>NUCLEOTIDE SEQUENCE [LARGE SCALE GENOMIC DNA]</scope>
</reference>
<name>A0ABN9Q8U0_9DINO</name>
<gene>
    <name evidence="3" type="ORF">PCOR1329_LOCUS8933</name>
</gene>
<organism evidence="3 4">
    <name type="scientific">Prorocentrum cordatum</name>
    <dbReference type="NCBI Taxonomy" id="2364126"/>
    <lineage>
        <taxon>Eukaryota</taxon>
        <taxon>Sar</taxon>
        <taxon>Alveolata</taxon>
        <taxon>Dinophyceae</taxon>
        <taxon>Prorocentrales</taxon>
        <taxon>Prorocentraceae</taxon>
        <taxon>Prorocentrum</taxon>
    </lineage>
</organism>
<dbReference type="Proteomes" id="UP001189429">
    <property type="component" value="Unassembled WGS sequence"/>
</dbReference>
<keyword evidence="2" id="KW-0472">Membrane</keyword>
<feature type="region of interest" description="Disordered" evidence="1">
    <location>
        <begin position="16"/>
        <end position="44"/>
    </location>
</feature>
<dbReference type="EMBL" id="CAUYUJ010002465">
    <property type="protein sequence ID" value="CAK0800904.1"/>
    <property type="molecule type" value="Genomic_DNA"/>
</dbReference>
<comment type="caution">
    <text evidence="3">The sequence shown here is derived from an EMBL/GenBank/DDBJ whole genome shotgun (WGS) entry which is preliminary data.</text>
</comment>
<evidence type="ECO:0000313" key="4">
    <source>
        <dbReference type="Proteomes" id="UP001189429"/>
    </source>
</evidence>
<evidence type="ECO:0000256" key="2">
    <source>
        <dbReference type="SAM" id="Phobius"/>
    </source>
</evidence>
<proteinExistence type="predicted"/>
<keyword evidence="2" id="KW-0812">Transmembrane</keyword>
<accession>A0ABN9Q8U0</accession>
<feature type="non-terminal residue" evidence="3">
    <location>
        <position position="1"/>
    </location>
</feature>
<keyword evidence="2" id="KW-1133">Transmembrane helix</keyword>